<dbReference type="PANTHER" id="PTHR13528">
    <property type="entry name" value="39S RIBOSOMAL PROTEIN L28, MITOCHONDRIAL"/>
    <property type="match status" value="1"/>
</dbReference>
<gene>
    <name evidence="5" type="ORF">Daesc_002911</name>
</gene>
<dbReference type="GO" id="GO:0003735">
    <property type="term" value="F:structural constituent of ribosome"/>
    <property type="evidence" value="ECO:0007669"/>
    <property type="project" value="InterPro"/>
</dbReference>
<dbReference type="GO" id="GO:0005762">
    <property type="term" value="C:mitochondrial large ribosomal subunit"/>
    <property type="evidence" value="ECO:0007669"/>
    <property type="project" value="TreeGrafter"/>
</dbReference>
<reference evidence="5 6" key="1">
    <citation type="journal article" date="2024" name="Front Chem Biol">
        <title>Unveiling the potential of Daldinia eschscholtzii MFLUCC 19-0629 through bioactivity and bioinformatics studies for enhanced sustainable agriculture production.</title>
        <authorList>
            <person name="Brooks S."/>
            <person name="Weaver J.A."/>
            <person name="Klomchit A."/>
            <person name="Alharthi S.A."/>
            <person name="Onlamun T."/>
            <person name="Nurani R."/>
            <person name="Vong T.K."/>
            <person name="Alberti F."/>
            <person name="Greco C."/>
        </authorList>
    </citation>
    <scope>NUCLEOTIDE SEQUENCE [LARGE SCALE GENOMIC DNA]</scope>
    <source>
        <strain evidence="5">MFLUCC 19-0629</strain>
    </source>
</reference>
<evidence type="ECO:0000256" key="3">
    <source>
        <dbReference type="ARBA" id="ARBA00023274"/>
    </source>
</evidence>
<comment type="similarity">
    <text evidence="1">Belongs to the bacterial ribosomal protein bL28 family.</text>
</comment>
<dbReference type="Proteomes" id="UP001369815">
    <property type="component" value="Unassembled WGS sequence"/>
</dbReference>
<feature type="compositionally biased region" description="Basic and acidic residues" evidence="4">
    <location>
        <begin position="235"/>
        <end position="250"/>
    </location>
</feature>
<dbReference type="InterPro" id="IPR037147">
    <property type="entry name" value="Ribosomal_bL28_sf"/>
</dbReference>
<evidence type="ECO:0000256" key="1">
    <source>
        <dbReference type="ARBA" id="ARBA00008760"/>
    </source>
</evidence>
<evidence type="ECO:0000313" key="5">
    <source>
        <dbReference type="EMBL" id="KAK6955278.1"/>
    </source>
</evidence>
<dbReference type="InterPro" id="IPR034704">
    <property type="entry name" value="Ribosomal_bL28/bL31-like_sf"/>
</dbReference>
<organism evidence="5 6">
    <name type="scientific">Daldinia eschscholtzii</name>
    <dbReference type="NCBI Taxonomy" id="292717"/>
    <lineage>
        <taxon>Eukaryota</taxon>
        <taxon>Fungi</taxon>
        <taxon>Dikarya</taxon>
        <taxon>Ascomycota</taxon>
        <taxon>Pezizomycotina</taxon>
        <taxon>Sordariomycetes</taxon>
        <taxon>Xylariomycetidae</taxon>
        <taxon>Xylariales</taxon>
        <taxon>Hypoxylaceae</taxon>
        <taxon>Daldinia</taxon>
    </lineage>
</organism>
<evidence type="ECO:0000313" key="6">
    <source>
        <dbReference type="Proteomes" id="UP001369815"/>
    </source>
</evidence>
<sequence length="281" mass="31001">MAPIRLSAPSSCRISSITSHISSTTSQRIPSTTTTRALSTTSPLRRQKPSHLTVPADQVPEYPYGRFRTYKQANEGLFAGSKIRFGNVVAPDHGNKSRTSWLPNRHTKRLWSPSLGAFVRTRLTTNVLKTIDRLGGIDEYLLGSKTRRIKDLGPAGWALRWKIMQTPAIRERFARERAALGLPPKEEGQETLPGELAADGVTSDAVLSEVDGMLERGDEFVIGEVKDDEDIIIKEDGEAIGEAREARETSETSETSEVAEAPRNTESTIEEDKPRSDDKGT</sequence>
<name>A0AAX6MRK8_9PEZI</name>
<feature type="compositionally biased region" description="Basic and acidic residues" evidence="4">
    <location>
        <begin position="270"/>
        <end position="281"/>
    </location>
</feature>
<evidence type="ECO:0000256" key="4">
    <source>
        <dbReference type="SAM" id="MobiDB-lite"/>
    </source>
</evidence>
<dbReference type="Gene3D" id="2.30.170.40">
    <property type="entry name" value="Ribosomal protein L28/L24"/>
    <property type="match status" value="1"/>
</dbReference>
<dbReference type="InterPro" id="IPR026569">
    <property type="entry name" value="Ribosomal_bL28"/>
</dbReference>
<comment type="caution">
    <text evidence="5">The sequence shown here is derived from an EMBL/GenBank/DDBJ whole genome shotgun (WGS) entry which is preliminary data.</text>
</comment>
<dbReference type="AlphaFoldDB" id="A0AAX6MRK8"/>
<dbReference type="EMBL" id="JBANMG010000003">
    <property type="protein sequence ID" value="KAK6955278.1"/>
    <property type="molecule type" value="Genomic_DNA"/>
</dbReference>
<feature type="region of interest" description="Disordered" evidence="4">
    <location>
        <begin position="19"/>
        <end position="57"/>
    </location>
</feature>
<feature type="compositionally biased region" description="Low complexity" evidence="4">
    <location>
        <begin position="19"/>
        <end position="44"/>
    </location>
</feature>
<dbReference type="PANTHER" id="PTHR13528:SF2">
    <property type="entry name" value="LARGE RIBOSOMAL SUBUNIT PROTEIN BL28M"/>
    <property type="match status" value="1"/>
</dbReference>
<keyword evidence="6" id="KW-1185">Reference proteome</keyword>
<feature type="region of interest" description="Disordered" evidence="4">
    <location>
        <begin position="235"/>
        <end position="281"/>
    </location>
</feature>
<feature type="compositionally biased region" description="Low complexity" evidence="4">
    <location>
        <begin position="252"/>
        <end position="261"/>
    </location>
</feature>
<keyword evidence="2" id="KW-0689">Ribosomal protein</keyword>
<evidence type="ECO:0008006" key="7">
    <source>
        <dbReference type="Google" id="ProtNLM"/>
    </source>
</evidence>
<evidence type="ECO:0000256" key="2">
    <source>
        <dbReference type="ARBA" id="ARBA00022980"/>
    </source>
</evidence>
<dbReference type="Pfam" id="PF00830">
    <property type="entry name" value="Ribosomal_L28"/>
    <property type="match status" value="1"/>
</dbReference>
<dbReference type="SUPFAM" id="SSF143800">
    <property type="entry name" value="L28p-like"/>
    <property type="match status" value="1"/>
</dbReference>
<accession>A0AAX6MRK8</accession>
<protein>
    <recommendedName>
        <fullName evidence="7">50S ribosomal protein L24</fullName>
    </recommendedName>
</protein>
<keyword evidence="3" id="KW-0687">Ribonucleoprotein</keyword>
<proteinExistence type="inferred from homology"/>